<evidence type="ECO:0000256" key="4">
    <source>
        <dbReference type="ARBA" id="ARBA00022840"/>
    </source>
</evidence>
<dbReference type="InterPro" id="IPR003439">
    <property type="entry name" value="ABC_transporter-like_ATP-bd"/>
</dbReference>
<keyword evidence="4 7" id="KW-0067">ATP-binding</keyword>
<dbReference type="InterPro" id="IPR015860">
    <property type="entry name" value="ABC_transpr_TagH-like"/>
</dbReference>
<name>A0AA35V3D7_9PROT</name>
<dbReference type="InterPro" id="IPR003593">
    <property type="entry name" value="AAA+_ATPase"/>
</dbReference>
<evidence type="ECO:0000313" key="8">
    <source>
        <dbReference type="Proteomes" id="UP001176960"/>
    </source>
</evidence>
<dbReference type="CDD" id="cd03220">
    <property type="entry name" value="ABC_KpsT_Wzt"/>
    <property type="match status" value="1"/>
</dbReference>
<dbReference type="SMART" id="SM00382">
    <property type="entry name" value="AAA"/>
    <property type="match status" value="1"/>
</dbReference>
<evidence type="ECO:0000256" key="3">
    <source>
        <dbReference type="ARBA" id="ARBA00022741"/>
    </source>
</evidence>
<keyword evidence="2" id="KW-0813">Transport</keyword>
<evidence type="ECO:0000256" key="1">
    <source>
        <dbReference type="ARBA" id="ARBA00005417"/>
    </source>
</evidence>
<dbReference type="InterPro" id="IPR027417">
    <property type="entry name" value="P-loop_NTPase"/>
</dbReference>
<comment type="caution">
    <text evidence="7">The sequence shown here is derived from an EMBL/GenBank/DDBJ whole genome shotgun (WGS) entry which is preliminary data.</text>
</comment>
<dbReference type="Proteomes" id="UP001176960">
    <property type="component" value="Unassembled WGS sequence"/>
</dbReference>
<sequence>MSTNGSERDAPFIRLENFSLSFPVLHGSARSLKKSLLKSVKRSVGRGMGHQVGGAVHGDDVLLVQALDHVSFEAGPGERIGLIGHNGAGKSTLLRALAGIYESSVGSLTLHGETHALLDPMAGMNRDLTGRENIRLFARYNDLERVHAVALERDVESFAGLGAFIDLPVRLYSSGMAVRLGFALATAPRPQILLMDEWFLAGDQHFQDKAEARLTDLVAHADIMIVTSHSMPILRRWCTRILWMEHGRVRMDGPASIVIDTYLDAVAGETPAPAPAEERTKGNGSDGQDRLTSS</sequence>
<keyword evidence="8" id="KW-1185">Reference proteome</keyword>
<feature type="region of interest" description="Disordered" evidence="5">
    <location>
        <begin position="269"/>
        <end position="294"/>
    </location>
</feature>
<gene>
    <name evidence="7" type="ORF">LMG32879_002680</name>
</gene>
<proteinExistence type="inferred from homology"/>
<dbReference type="SUPFAM" id="SSF52540">
    <property type="entry name" value="P-loop containing nucleoside triphosphate hydrolases"/>
    <property type="match status" value="1"/>
</dbReference>
<dbReference type="GO" id="GO:0005524">
    <property type="term" value="F:ATP binding"/>
    <property type="evidence" value="ECO:0007669"/>
    <property type="project" value="UniProtKB-KW"/>
</dbReference>
<accession>A0AA35V3D7</accession>
<dbReference type="InterPro" id="IPR017871">
    <property type="entry name" value="ABC_transporter-like_CS"/>
</dbReference>
<evidence type="ECO:0000259" key="6">
    <source>
        <dbReference type="PROSITE" id="PS50893"/>
    </source>
</evidence>
<dbReference type="AlphaFoldDB" id="A0AA35V3D7"/>
<reference evidence="7" key="1">
    <citation type="submission" date="2023-03" db="EMBL/GenBank/DDBJ databases">
        <authorList>
            <person name="Cleenwerck I."/>
        </authorList>
    </citation>
    <scope>NUCLEOTIDE SEQUENCE</scope>
    <source>
        <strain evidence="7">LMG 32879</strain>
    </source>
</reference>
<dbReference type="GO" id="GO:0140359">
    <property type="term" value="F:ABC-type transporter activity"/>
    <property type="evidence" value="ECO:0007669"/>
    <property type="project" value="InterPro"/>
</dbReference>
<evidence type="ECO:0000313" key="7">
    <source>
        <dbReference type="EMBL" id="CAI9121826.1"/>
    </source>
</evidence>
<dbReference type="InterPro" id="IPR050683">
    <property type="entry name" value="Bact_Polysacc_Export_ATP-bd"/>
</dbReference>
<feature type="domain" description="ABC transporter" evidence="6">
    <location>
        <begin position="35"/>
        <end position="271"/>
    </location>
</feature>
<protein>
    <submittedName>
        <fullName evidence="7">ABC transporter ATP-binding protein</fullName>
    </submittedName>
</protein>
<comment type="similarity">
    <text evidence="1">Belongs to the ABC transporter superfamily.</text>
</comment>
<evidence type="ECO:0000256" key="2">
    <source>
        <dbReference type="ARBA" id="ARBA00022448"/>
    </source>
</evidence>
<dbReference type="Gene3D" id="3.40.50.300">
    <property type="entry name" value="P-loop containing nucleotide triphosphate hydrolases"/>
    <property type="match status" value="1"/>
</dbReference>
<dbReference type="PROSITE" id="PS00211">
    <property type="entry name" value="ABC_TRANSPORTER_1"/>
    <property type="match status" value="1"/>
</dbReference>
<keyword evidence="3" id="KW-0547">Nucleotide-binding</keyword>
<dbReference type="EMBL" id="CATKSH010000024">
    <property type="protein sequence ID" value="CAI9121826.1"/>
    <property type="molecule type" value="Genomic_DNA"/>
</dbReference>
<dbReference type="PANTHER" id="PTHR46743">
    <property type="entry name" value="TEICHOIC ACIDS EXPORT ATP-BINDING PROTEIN TAGH"/>
    <property type="match status" value="1"/>
</dbReference>
<dbReference type="Pfam" id="PF00005">
    <property type="entry name" value="ABC_tran"/>
    <property type="match status" value="1"/>
</dbReference>
<evidence type="ECO:0000256" key="5">
    <source>
        <dbReference type="SAM" id="MobiDB-lite"/>
    </source>
</evidence>
<organism evidence="7 8">
    <name type="scientific">Brytella acorum</name>
    <dbReference type="NCBI Taxonomy" id="2959299"/>
    <lineage>
        <taxon>Bacteria</taxon>
        <taxon>Pseudomonadati</taxon>
        <taxon>Pseudomonadota</taxon>
        <taxon>Alphaproteobacteria</taxon>
        <taxon>Acetobacterales</taxon>
        <taxon>Acetobacteraceae</taxon>
        <taxon>Brytella</taxon>
    </lineage>
</organism>
<dbReference type="PANTHER" id="PTHR46743:SF2">
    <property type="entry name" value="TEICHOIC ACIDS EXPORT ATP-BINDING PROTEIN TAGH"/>
    <property type="match status" value="1"/>
</dbReference>
<dbReference type="GO" id="GO:0016887">
    <property type="term" value="F:ATP hydrolysis activity"/>
    <property type="evidence" value="ECO:0007669"/>
    <property type="project" value="InterPro"/>
</dbReference>
<dbReference type="GO" id="GO:0016020">
    <property type="term" value="C:membrane"/>
    <property type="evidence" value="ECO:0007669"/>
    <property type="project" value="InterPro"/>
</dbReference>
<dbReference type="PROSITE" id="PS50893">
    <property type="entry name" value="ABC_TRANSPORTER_2"/>
    <property type="match status" value="1"/>
</dbReference>
<dbReference type="RefSeq" id="WP_289840972.1">
    <property type="nucleotide sequence ID" value="NZ_CATKSH010000024.1"/>
</dbReference>